<feature type="transmembrane region" description="Helical" evidence="1">
    <location>
        <begin position="12"/>
        <end position="32"/>
    </location>
</feature>
<accession>A0A9D1RTN0</accession>
<keyword evidence="1" id="KW-0812">Transmembrane</keyword>
<reference evidence="2" key="1">
    <citation type="journal article" date="2021" name="PeerJ">
        <title>Extensive microbial diversity within the chicken gut microbiome revealed by metagenomics and culture.</title>
        <authorList>
            <person name="Gilroy R."/>
            <person name="Ravi A."/>
            <person name="Getino M."/>
            <person name="Pursley I."/>
            <person name="Horton D.L."/>
            <person name="Alikhan N.F."/>
            <person name="Baker D."/>
            <person name="Gharbi K."/>
            <person name="Hall N."/>
            <person name="Watson M."/>
            <person name="Adriaenssens E.M."/>
            <person name="Foster-Nyarko E."/>
            <person name="Jarju S."/>
            <person name="Secka A."/>
            <person name="Antonio M."/>
            <person name="Oren A."/>
            <person name="Chaudhuri R.R."/>
            <person name="La Ragione R."/>
            <person name="Hildebrand F."/>
            <person name="Pallen M.J."/>
        </authorList>
    </citation>
    <scope>NUCLEOTIDE SEQUENCE</scope>
    <source>
        <strain evidence="2">ChiGjej6B6-1540</strain>
    </source>
</reference>
<evidence type="ECO:0000313" key="3">
    <source>
        <dbReference type="Proteomes" id="UP000824192"/>
    </source>
</evidence>
<dbReference type="Proteomes" id="UP000824192">
    <property type="component" value="Unassembled WGS sequence"/>
</dbReference>
<evidence type="ECO:0000256" key="1">
    <source>
        <dbReference type="SAM" id="Phobius"/>
    </source>
</evidence>
<comment type="caution">
    <text evidence="2">The sequence shown here is derived from an EMBL/GenBank/DDBJ whole genome shotgun (WGS) entry which is preliminary data.</text>
</comment>
<reference evidence="2" key="2">
    <citation type="submission" date="2021-04" db="EMBL/GenBank/DDBJ databases">
        <authorList>
            <person name="Gilroy R."/>
        </authorList>
    </citation>
    <scope>NUCLEOTIDE SEQUENCE</scope>
    <source>
        <strain evidence="2">ChiGjej6B6-1540</strain>
    </source>
</reference>
<keyword evidence="1" id="KW-0472">Membrane</keyword>
<evidence type="ECO:0000313" key="2">
    <source>
        <dbReference type="EMBL" id="HIW93098.1"/>
    </source>
</evidence>
<name>A0A9D1RTN0_9FIRM</name>
<dbReference type="AlphaFoldDB" id="A0A9D1RTN0"/>
<sequence length="59" mass="6934">MLRTMRFLWRNFASVFLLLVGYMAIMMVYAALGGGQEDHDLLWTYYKMSPMVGQVLIRK</sequence>
<protein>
    <submittedName>
        <fullName evidence="2">Uncharacterized protein</fullName>
    </submittedName>
</protein>
<keyword evidence="1" id="KW-1133">Transmembrane helix</keyword>
<dbReference type="EMBL" id="DXGA01000022">
    <property type="protein sequence ID" value="HIW93098.1"/>
    <property type="molecule type" value="Genomic_DNA"/>
</dbReference>
<proteinExistence type="predicted"/>
<gene>
    <name evidence="2" type="ORF">H9868_01015</name>
</gene>
<organism evidence="2 3">
    <name type="scientific">Candidatus Flavonifractor merdipullorum</name>
    <dbReference type="NCBI Taxonomy" id="2838590"/>
    <lineage>
        <taxon>Bacteria</taxon>
        <taxon>Bacillati</taxon>
        <taxon>Bacillota</taxon>
        <taxon>Clostridia</taxon>
        <taxon>Eubacteriales</taxon>
        <taxon>Oscillospiraceae</taxon>
        <taxon>Flavonifractor</taxon>
    </lineage>
</organism>